<evidence type="ECO:0000313" key="2">
    <source>
        <dbReference type="EMBL" id="RYR38052.1"/>
    </source>
</evidence>
<dbReference type="Pfam" id="PF10536">
    <property type="entry name" value="PMD"/>
    <property type="match status" value="1"/>
</dbReference>
<reference evidence="2 3" key="1">
    <citation type="submission" date="2019-01" db="EMBL/GenBank/DDBJ databases">
        <title>Sequencing of cultivated peanut Arachis hypogaea provides insights into genome evolution and oil improvement.</title>
        <authorList>
            <person name="Chen X."/>
        </authorList>
    </citation>
    <scope>NUCLEOTIDE SEQUENCE [LARGE SCALE GENOMIC DNA]</scope>
    <source>
        <strain evidence="3">cv. Fuhuasheng</strain>
        <tissue evidence="2">Leaves</tissue>
    </source>
</reference>
<dbReference type="GO" id="GO:0010073">
    <property type="term" value="P:meristem maintenance"/>
    <property type="evidence" value="ECO:0007669"/>
    <property type="project" value="InterPro"/>
</dbReference>
<dbReference type="InterPro" id="IPR019557">
    <property type="entry name" value="AminoTfrase-like_pln_mobile"/>
</dbReference>
<comment type="caution">
    <text evidence="2">The sequence shown here is derived from an EMBL/GenBank/DDBJ whole genome shotgun (WGS) entry which is preliminary data.</text>
</comment>
<keyword evidence="3" id="KW-1185">Reference proteome</keyword>
<feature type="domain" description="Aminotransferase-like plant mobile" evidence="1">
    <location>
        <begin position="2"/>
        <end position="129"/>
    </location>
</feature>
<organism evidence="2 3">
    <name type="scientific">Arachis hypogaea</name>
    <name type="common">Peanut</name>
    <dbReference type="NCBI Taxonomy" id="3818"/>
    <lineage>
        <taxon>Eukaryota</taxon>
        <taxon>Viridiplantae</taxon>
        <taxon>Streptophyta</taxon>
        <taxon>Embryophyta</taxon>
        <taxon>Tracheophyta</taxon>
        <taxon>Spermatophyta</taxon>
        <taxon>Magnoliopsida</taxon>
        <taxon>eudicotyledons</taxon>
        <taxon>Gunneridae</taxon>
        <taxon>Pentapetalae</taxon>
        <taxon>rosids</taxon>
        <taxon>fabids</taxon>
        <taxon>Fabales</taxon>
        <taxon>Fabaceae</taxon>
        <taxon>Papilionoideae</taxon>
        <taxon>50 kb inversion clade</taxon>
        <taxon>dalbergioids sensu lato</taxon>
        <taxon>Dalbergieae</taxon>
        <taxon>Pterocarpus clade</taxon>
        <taxon>Arachis</taxon>
    </lineage>
</organism>
<evidence type="ECO:0000313" key="3">
    <source>
        <dbReference type="Proteomes" id="UP000289738"/>
    </source>
</evidence>
<gene>
    <name evidence="2" type="ORF">Ahy_A09g042994</name>
</gene>
<protein>
    <recommendedName>
        <fullName evidence="1">Aminotransferase-like plant mobile domain-containing protein</fullName>
    </recommendedName>
</protein>
<sequence length="160" mass="18642">MWYLETHTFYLPVSECVITLEDVAHIFGFLTDGLLVTGVTMSNYEILEAECIHQFGIALRKADYRESFIKLTWLRDLKERLQLNDQLSIERYVKCHIMLLFGTILFGDTSGTTCIINFCRCSTTLLRSRRLLVGVLHAWCTCTERYVRLLVLTVKRSMVY</sequence>
<accession>A0A445BH95</accession>
<evidence type="ECO:0000259" key="1">
    <source>
        <dbReference type="Pfam" id="PF10536"/>
    </source>
</evidence>
<dbReference type="PANTHER" id="PTHR46033:SF8">
    <property type="entry name" value="PROTEIN MAINTENANCE OF MERISTEMS-LIKE"/>
    <property type="match status" value="1"/>
</dbReference>
<proteinExistence type="predicted"/>
<dbReference type="Proteomes" id="UP000289738">
    <property type="component" value="Chromosome A09"/>
</dbReference>
<dbReference type="InterPro" id="IPR044824">
    <property type="entry name" value="MAIN-like"/>
</dbReference>
<dbReference type="EMBL" id="SDMP01000009">
    <property type="protein sequence ID" value="RYR38052.1"/>
    <property type="molecule type" value="Genomic_DNA"/>
</dbReference>
<dbReference type="PANTHER" id="PTHR46033">
    <property type="entry name" value="PROTEIN MAIN-LIKE 2"/>
    <property type="match status" value="1"/>
</dbReference>
<dbReference type="AlphaFoldDB" id="A0A445BH95"/>
<name>A0A445BH95_ARAHY</name>